<evidence type="ECO:0000313" key="1">
    <source>
        <dbReference type="EMBL" id="OXA39921.1"/>
    </source>
</evidence>
<reference evidence="1 2" key="1">
    <citation type="submission" date="2015-12" db="EMBL/GenBank/DDBJ databases">
        <title>The genome of Folsomia candida.</title>
        <authorList>
            <person name="Faddeeva A."/>
            <person name="Derks M.F."/>
            <person name="Anvar Y."/>
            <person name="Smit S."/>
            <person name="Van Straalen N."/>
            <person name="Roelofs D."/>
        </authorList>
    </citation>
    <scope>NUCLEOTIDE SEQUENCE [LARGE SCALE GENOMIC DNA]</scope>
    <source>
        <strain evidence="1 2">VU population</strain>
        <tissue evidence="1">Whole body</tissue>
    </source>
</reference>
<keyword evidence="2" id="KW-1185">Reference proteome</keyword>
<dbReference type="Proteomes" id="UP000198287">
    <property type="component" value="Unassembled WGS sequence"/>
</dbReference>
<dbReference type="EMBL" id="LNIX01000036">
    <property type="protein sequence ID" value="OXA39921.1"/>
    <property type="molecule type" value="Genomic_DNA"/>
</dbReference>
<sequence>MDNLPWLAPWALAIVKVEAIQISGNSVMSSIFIEHMQKIGPLSFPKLTEFFLPNHSHSQPVSLGLDFLLGMKQPLRSLHLSEPLTMENFHKFETLVEKHAKSLEHLGFIVSTEEDATNGLQLRLPALPKLQDLYFSVEQEFYRPRRTYAMVTLTFPGDSDTANYKEHLPSIRSMRIYPGNELRRCTSWEKYGDFFDTFLPKKDTTSSNKPEVCTTLKRLYIPYEIGRHPRIPYPQAAELAGMFPNVGEKFMMKFKKTASQVIEMQH</sequence>
<dbReference type="AlphaFoldDB" id="A0A226D5J3"/>
<accession>A0A226D5J3</accession>
<gene>
    <name evidence="1" type="ORF">Fcan01_25242</name>
</gene>
<organism evidence="1 2">
    <name type="scientific">Folsomia candida</name>
    <name type="common">Springtail</name>
    <dbReference type="NCBI Taxonomy" id="158441"/>
    <lineage>
        <taxon>Eukaryota</taxon>
        <taxon>Metazoa</taxon>
        <taxon>Ecdysozoa</taxon>
        <taxon>Arthropoda</taxon>
        <taxon>Hexapoda</taxon>
        <taxon>Collembola</taxon>
        <taxon>Entomobryomorpha</taxon>
        <taxon>Isotomoidea</taxon>
        <taxon>Isotomidae</taxon>
        <taxon>Proisotominae</taxon>
        <taxon>Folsomia</taxon>
    </lineage>
</organism>
<evidence type="ECO:0000313" key="2">
    <source>
        <dbReference type="Proteomes" id="UP000198287"/>
    </source>
</evidence>
<name>A0A226D5J3_FOLCA</name>
<comment type="caution">
    <text evidence="1">The sequence shown here is derived from an EMBL/GenBank/DDBJ whole genome shotgun (WGS) entry which is preliminary data.</text>
</comment>
<protein>
    <submittedName>
        <fullName evidence="1">Uncharacterized protein</fullName>
    </submittedName>
</protein>
<dbReference type="OrthoDB" id="10257471at2759"/>
<proteinExistence type="predicted"/>